<keyword evidence="2" id="KW-0812">Transmembrane</keyword>
<dbReference type="InterPro" id="IPR026202">
    <property type="entry name" value="GOLGB1"/>
</dbReference>
<proteinExistence type="predicted"/>
<dbReference type="GO" id="GO:0016020">
    <property type="term" value="C:membrane"/>
    <property type="evidence" value="ECO:0007669"/>
    <property type="project" value="TreeGrafter"/>
</dbReference>
<dbReference type="PANTHER" id="PTHR18887">
    <property type="entry name" value="GOLGI-ASSOCIATED PROTEIN GCP360-RELATED"/>
    <property type="match status" value="1"/>
</dbReference>
<feature type="coiled-coil region" evidence="1">
    <location>
        <begin position="126"/>
        <end position="455"/>
    </location>
</feature>
<feature type="transmembrane region" description="Helical" evidence="2">
    <location>
        <begin position="931"/>
        <end position="950"/>
    </location>
</feature>
<keyword evidence="2" id="KW-1133">Transmembrane helix</keyword>
<evidence type="ECO:0000256" key="2">
    <source>
        <dbReference type="SAM" id="Phobius"/>
    </source>
</evidence>
<name>A0A9D4B9V3_9SAUR</name>
<gene>
    <name evidence="3" type="ORF">KIL84_018599</name>
</gene>
<dbReference type="EMBL" id="JAHDVG010000463">
    <property type="protein sequence ID" value="KAH1185850.1"/>
    <property type="molecule type" value="Genomic_DNA"/>
</dbReference>
<evidence type="ECO:0000256" key="1">
    <source>
        <dbReference type="SAM" id="Coils"/>
    </source>
</evidence>
<reference evidence="3" key="1">
    <citation type="submission" date="2021-09" db="EMBL/GenBank/DDBJ databases">
        <title>The genome of Mauremys mutica provides insights into the evolution of semi-aquatic lifestyle.</title>
        <authorList>
            <person name="Gong S."/>
            <person name="Gao Y."/>
        </authorList>
    </citation>
    <scope>NUCLEOTIDE SEQUENCE</scope>
    <source>
        <strain evidence="3">MM-2020</strain>
        <tissue evidence="3">Muscle</tissue>
    </source>
</reference>
<dbReference type="Proteomes" id="UP000827986">
    <property type="component" value="Unassembled WGS sequence"/>
</dbReference>
<comment type="caution">
    <text evidence="3">The sequence shown here is derived from an EMBL/GenBank/DDBJ whole genome shotgun (WGS) entry which is preliminary data.</text>
</comment>
<dbReference type="GO" id="GO:0005801">
    <property type="term" value="C:cis-Golgi network"/>
    <property type="evidence" value="ECO:0007669"/>
    <property type="project" value="TreeGrafter"/>
</dbReference>
<evidence type="ECO:0000313" key="3">
    <source>
        <dbReference type="EMBL" id="KAH1185850.1"/>
    </source>
</evidence>
<dbReference type="GO" id="GO:0005793">
    <property type="term" value="C:endoplasmic reticulum-Golgi intermediate compartment"/>
    <property type="evidence" value="ECO:0007669"/>
    <property type="project" value="TreeGrafter"/>
</dbReference>
<keyword evidence="2" id="KW-0472">Membrane</keyword>
<keyword evidence="4" id="KW-1185">Reference proteome</keyword>
<accession>A0A9D4B9V3</accession>
<protein>
    <submittedName>
        <fullName evidence="3">Uncharacterized protein</fullName>
    </submittedName>
</protein>
<dbReference type="PANTHER" id="PTHR18887:SF2">
    <property type="entry name" value="GOLGIN SUBFAMILY B MEMBER 1"/>
    <property type="match status" value="1"/>
</dbReference>
<organism evidence="3 4">
    <name type="scientific">Mauremys mutica</name>
    <name type="common">yellowpond turtle</name>
    <dbReference type="NCBI Taxonomy" id="74926"/>
    <lineage>
        <taxon>Eukaryota</taxon>
        <taxon>Metazoa</taxon>
        <taxon>Chordata</taxon>
        <taxon>Craniata</taxon>
        <taxon>Vertebrata</taxon>
        <taxon>Euteleostomi</taxon>
        <taxon>Archelosauria</taxon>
        <taxon>Testudinata</taxon>
        <taxon>Testudines</taxon>
        <taxon>Cryptodira</taxon>
        <taxon>Durocryptodira</taxon>
        <taxon>Testudinoidea</taxon>
        <taxon>Geoemydidae</taxon>
        <taxon>Geoemydinae</taxon>
        <taxon>Mauremys</taxon>
    </lineage>
</organism>
<feature type="coiled-coil region" evidence="1">
    <location>
        <begin position="488"/>
        <end position="704"/>
    </location>
</feature>
<evidence type="ECO:0000313" key="4">
    <source>
        <dbReference type="Proteomes" id="UP000827986"/>
    </source>
</evidence>
<dbReference type="AlphaFoldDB" id="A0A9D4B9V3"/>
<sequence>MSDMLQEENKGLVSQLEDYQRLYTDSQNELQKLDAEIKCLRDQLADLHNSFTKSEVAREEMESMVKQQEASIQNCKFNCEQLEADLQASKDLTNKLHKEIGAKDQKIISLLSAKEEAVMIVVSELQQQHSEEVKKLEDRLGKKEEEKVTLENEREKALDKLNHLMETMKITREESKQQKAQLASFTKCMSSLQDDRDRVLRDYKQLEERHLVIILEKDQLIQEAAAENNKLKEEIRSFHSQMDDLNSENAKLDAELVRYREDLNQVISIKDSQQKQLLKTQLQQIQVLENEKVNIEGHLKESEHAVEDLRQCVEALKEDKQSMSKEIENMTFSLSQIQSEMTALREERLIVELETQLKDREKEVQELSSKLALTQKRVAELEEELVHVQRNAAEKVGEAEDKLKNELKHLHHDAGVMRNETETAEERVAELARDLMEMEQKLLTVTEENKDLKAQIQSFGKSMSSLQDSWDQTNEELQVLGKKYSADLEKQQCLVQSLQKEMAQLQEEQHSTARERDSLMSELTALKNTDDKKGLLFQLEELNQQLRVKDEELFRLSLELEESSSQVKSFSRAMASLQDERDRLSELNKAHRVEEVKQQTAVNSSTSPAEVQSLKKALSSLQDDRDRLLTELKNLQQQYLQIGMETAEISHLKAQLQEYQQEADKQYCLQEQLRQEMLSCQQELDQLRQEKTTWEMQNKRAKEQYFMALADKDQQLSHLQRIVQDCVKSPLSKSQVIEEQHQRQLSQIFEEKNALSIQLRGSSQNLRESHQHCREVLNRCMTLERQLQELQSPNKDMRSLVTDAAPGAPQEKNELQRECYTPELQELQLRLSAAKQLHSSTKQDLRHLEEQLQEERDQRLAAEEAFSAAQDHIRRLESSEWASALGSSIDVSPSHEHSLLIDPRDSSFSKTRSNSGLWRQLRSLFCSRTRLPLLVTVYLFMLHILLFLCFTGHL</sequence>
<feature type="coiled-coil region" evidence="1">
    <location>
        <begin position="824"/>
        <end position="865"/>
    </location>
</feature>
<feature type="coiled-coil region" evidence="1">
    <location>
        <begin position="2"/>
        <end position="99"/>
    </location>
</feature>
<keyword evidence="1" id="KW-0175">Coiled coil</keyword>